<evidence type="ECO:0000313" key="2">
    <source>
        <dbReference type="EMBL" id="VEU75604.1"/>
    </source>
</evidence>
<evidence type="ECO:0000313" key="3">
    <source>
        <dbReference type="Proteomes" id="UP000290243"/>
    </source>
</evidence>
<keyword evidence="2" id="KW-0378">Hydrolase</keyword>
<protein>
    <submittedName>
        <fullName evidence="2">Repb</fullName>
        <ecNumber evidence="2">3.6.4.12</ecNumber>
    </submittedName>
</protein>
<keyword evidence="3" id="KW-1185">Reference proteome</keyword>
<dbReference type="PANTHER" id="PTHR30153">
    <property type="entry name" value="REPLICATIVE DNA HELICASE DNAB"/>
    <property type="match status" value="1"/>
</dbReference>
<sequence>MLKISTTSELIKKREKAKMDMKHSKPLLTDYKKFNAVTHGIKTGQLFVIGARPGVGKTTMLINLISSFDKQLNPNEYILFISLEMTELEIFERLITVTQNKFNLSEEEALEKIKNYKLLIFDNFGGNLCTVDVIREIITSLKSEKKIIRSVFIDYFQILNSELKFTLEHEKLGYISQTLKQLAKHKKVSIVLLAQLKRTVDSKKTETPTFSDIKGTGAVEQDADIIAFLYDSQSQINKDITIKSFDVVKNRNGQLLKSNFLFENNKLTFSEIDNDF</sequence>
<accession>A0A449B4R9</accession>
<dbReference type="InterPro" id="IPR007694">
    <property type="entry name" value="DNA_helicase_DnaB-like_C"/>
</dbReference>
<dbReference type="AlphaFoldDB" id="A0A449B4R9"/>
<dbReference type="InterPro" id="IPR027417">
    <property type="entry name" value="P-loop_NTPase"/>
</dbReference>
<dbReference type="Gene3D" id="3.40.50.300">
    <property type="entry name" value="P-loop containing nucleotide triphosphate hydrolases"/>
    <property type="match status" value="1"/>
</dbReference>
<dbReference type="Pfam" id="PF03796">
    <property type="entry name" value="DnaB_C"/>
    <property type="match status" value="1"/>
</dbReference>
<dbReference type="KEGG" id="mmau:NCTC10168_00531"/>
<dbReference type="GO" id="GO:0003678">
    <property type="term" value="F:DNA helicase activity"/>
    <property type="evidence" value="ECO:0007669"/>
    <property type="project" value="UniProtKB-EC"/>
</dbReference>
<reference evidence="2 3" key="1">
    <citation type="submission" date="2019-01" db="EMBL/GenBank/DDBJ databases">
        <authorList>
            <consortium name="Pathogen Informatics"/>
        </authorList>
    </citation>
    <scope>NUCLEOTIDE SEQUENCE [LARGE SCALE GENOMIC DNA]</scope>
    <source>
        <strain evidence="2 3">NCTC10168</strain>
    </source>
</reference>
<name>A0A449B4R9_9BACT</name>
<evidence type="ECO:0000259" key="1">
    <source>
        <dbReference type="PROSITE" id="PS51199"/>
    </source>
</evidence>
<dbReference type="EC" id="3.6.4.12" evidence="2"/>
<dbReference type="GO" id="GO:0006260">
    <property type="term" value="P:DNA replication"/>
    <property type="evidence" value="ECO:0007669"/>
    <property type="project" value="InterPro"/>
</dbReference>
<dbReference type="EMBL" id="LR215037">
    <property type="protein sequence ID" value="VEU75604.1"/>
    <property type="molecule type" value="Genomic_DNA"/>
</dbReference>
<dbReference type="GO" id="GO:0005524">
    <property type="term" value="F:ATP binding"/>
    <property type="evidence" value="ECO:0007669"/>
    <property type="project" value="InterPro"/>
</dbReference>
<dbReference type="PANTHER" id="PTHR30153:SF2">
    <property type="entry name" value="REPLICATIVE DNA HELICASE"/>
    <property type="match status" value="1"/>
</dbReference>
<dbReference type="GO" id="GO:0005829">
    <property type="term" value="C:cytosol"/>
    <property type="evidence" value="ECO:0007669"/>
    <property type="project" value="TreeGrafter"/>
</dbReference>
<dbReference type="RefSeq" id="WP_129646848.1">
    <property type="nucleotide sequence ID" value="NZ_LR215037.1"/>
</dbReference>
<gene>
    <name evidence="2" type="primary">repB-1</name>
    <name evidence="2" type="ORF">NCTC10168_00531</name>
</gene>
<organism evidence="2 3">
    <name type="scientific">Mycoplasmopsis maculosa</name>
    <dbReference type="NCBI Taxonomy" id="114885"/>
    <lineage>
        <taxon>Bacteria</taxon>
        <taxon>Bacillati</taxon>
        <taxon>Mycoplasmatota</taxon>
        <taxon>Mycoplasmoidales</taxon>
        <taxon>Metamycoplasmataceae</taxon>
        <taxon>Mycoplasmopsis</taxon>
    </lineage>
</organism>
<dbReference type="PROSITE" id="PS51199">
    <property type="entry name" value="SF4_HELICASE"/>
    <property type="match status" value="1"/>
</dbReference>
<dbReference type="GO" id="GO:0016787">
    <property type="term" value="F:hydrolase activity"/>
    <property type="evidence" value="ECO:0007669"/>
    <property type="project" value="UniProtKB-KW"/>
</dbReference>
<proteinExistence type="predicted"/>
<feature type="domain" description="SF4 helicase" evidence="1">
    <location>
        <begin position="20"/>
        <end position="276"/>
    </location>
</feature>
<dbReference type="SUPFAM" id="SSF52540">
    <property type="entry name" value="P-loop containing nucleoside triphosphate hydrolases"/>
    <property type="match status" value="1"/>
</dbReference>
<dbReference type="Proteomes" id="UP000290243">
    <property type="component" value="Chromosome"/>
</dbReference>
<dbReference type="OrthoDB" id="396541at2"/>